<name>A0A239DGS6_9ACTN</name>
<keyword evidence="2" id="KW-0812">Transmembrane</keyword>
<organism evidence="3 4">
    <name type="scientific">Geodermatophilus pulveris</name>
    <dbReference type="NCBI Taxonomy" id="1564159"/>
    <lineage>
        <taxon>Bacteria</taxon>
        <taxon>Bacillati</taxon>
        <taxon>Actinomycetota</taxon>
        <taxon>Actinomycetes</taxon>
        <taxon>Geodermatophilales</taxon>
        <taxon>Geodermatophilaceae</taxon>
        <taxon>Geodermatophilus</taxon>
    </lineage>
</organism>
<keyword evidence="2" id="KW-1133">Transmembrane helix</keyword>
<protein>
    <submittedName>
        <fullName evidence="3">Uncharacterized protein</fullName>
    </submittedName>
</protein>
<evidence type="ECO:0000256" key="1">
    <source>
        <dbReference type="SAM" id="MobiDB-lite"/>
    </source>
</evidence>
<evidence type="ECO:0000313" key="3">
    <source>
        <dbReference type="EMBL" id="SNS30988.1"/>
    </source>
</evidence>
<dbReference type="AlphaFoldDB" id="A0A239DGS6"/>
<keyword evidence="2" id="KW-0472">Membrane</keyword>
<reference evidence="4" key="1">
    <citation type="submission" date="2017-06" db="EMBL/GenBank/DDBJ databases">
        <authorList>
            <person name="Varghese N."/>
            <person name="Submissions S."/>
        </authorList>
    </citation>
    <scope>NUCLEOTIDE SEQUENCE [LARGE SCALE GENOMIC DNA]</scope>
    <source>
        <strain evidence="4">DSM 46839</strain>
    </source>
</reference>
<feature type="region of interest" description="Disordered" evidence="1">
    <location>
        <begin position="81"/>
        <end position="110"/>
    </location>
</feature>
<proteinExistence type="predicted"/>
<dbReference type="Proteomes" id="UP000198373">
    <property type="component" value="Unassembled WGS sequence"/>
</dbReference>
<dbReference type="EMBL" id="FZOO01000003">
    <property type="protein sequence ID" value="SNS30988.1"/>
    <property type="molecule type" value="Genomic_DNA"/>
</dbReference>
<evidence type="ECO:0000313" key="4">
    <source>
        <dbReference type="Proteomes" id="UP000198373"/>
    </source>
</evidence>
<gene>
    <name evidence="3" type="ORF">SAMN06893096_103158</name>
</gene>
<accession>A0A239DGS6</accession>
<sequence length="110" mass="11925">MIGWGRRIARAVRWVAVGSLAGVLFGGIVYAFTLHALETADGQLPLWRALLVAITTTLGLAAAVLTLSIHIRATWCRRHPPHVAESDTDDTDEPGPSTDEPDDPRWDEAA</sequence>
<feature type="transmembrane region" description="Helical" evidence="2">
    <location>
        <begin position="46"/>
        <end position="69"/>
    </location>
</feature>
<evidence type="ECO:0000256" key="2">
    <source>
        <dbReference type="SAM" id="Phobius"/>
    </source>
</evidence>
<feature type="transmembrane region" description="Helical" evidence="2">
    <location>
        <begin position="12"/>
        <end position="34"/>
    </location>
</feature>
<keyword evidence="4" id="KW-1185">Reference proteome</keyword>